<comment type="catalytic activity">
    <reaction evidence="7">
        <text>a 2'-deoxyadenosine in DNA + S-adenosyl-L-methionine = an N(6)-methyl-2'-deoxyadenosine in DNA + S-adenosyl-L-homocysteine + H(+)</text>
        <dbReference type="Rhea" id="RHEA:15197"/>
        <dbReference type="Rhea" id="RHEA-COMP:12418"/>
        <dbReference type="Rhea" id="RHEA-COMP:12419"/>
        <dbReference type="ChEBI" id="CHEBI:15378"/>
        <dbReference type="ChEBI" id="CHEBI:57856"/>
        <dbReference type="ChEBI" id="CHEBI:59789"/>
        <dbReference type="ChEBI" id="CHEBI:90615"/>
        <dbReference type="ChEBI" id="CHEBI:90616"/>
        <dbReference type="EC" id="2.1.1.72"/>
    </reaction>
</comment>
<dbReference type="Proteomes" id="UP000239736">
    <property type="component" value="Unassembled WGS sequence"/>
</dbReference>
<name>A0A2S5JDR8_9RHOB</name>
<keyword evidence="4" id="KW-0808">Transferase</keyword>
<evidence type="ECO:0000259" key="9">
    <source>
        <dbReference type="Pfam" id="PF12161"/>
    </source>
</evidence>
<dbReference type="InterPro" id="IPR022749">
    <property type="entry name" value="D12N6_MeTrfase_N"/>
</dbReference>
<dbReference type="InterPro" id="IPR029063">
    <property type="entry name" value="SAM-dependent_MTases_sf"/>
</dbReference>
<evidence type="ECO:0000256" key="4">
    <source>
        <dbReference type="ARBA" id="ARBA00022679"/>
    </source>
</evidence>
<dbReference type="PROSITE" id="PS00092">
    <property type="entry name" value="N6_MTASE"/>
    <property type="match status" value="1"/>
</dbReference>
<dbReference type="PANTHER" id="PTHR42933">
    <property type="entry name" value="SLR6095 PROTEIN"/>
    <property type="match status" value="1"/>
</dbReference>
<keyword evidence="11" id="KW-1185">Reference proteome</keyword>
<dbReference type="Pfam" id="PF02384">
    <property type="entry name" value="N6_Mtase"/>
    <property type="match status" value="1"/>
</dbReference>
<evidence type="ECO:0000256" key="2">
    <source>
        <dbReference type="ARBA" id="ARBA00011900"/>
    </source>
</evidence>
<dbReference type="PANTHER" id="PTHR42933:SF3">
    <property type="entry name" value="TYPE I RESTRICTION ENZYME MJAVIII METHYLASE SUBUNIT"/>
    <property type="match status" value="1"/>
</dbReference>
<dbReference type="AlphaFoldDB" id="A0A2S5JDR8"/>
<evidence type="ECO:0000256" key="6">
    <source>
        <dbReference type="ARBA" id="ARBA00022747"/>
    </source>
</evidence>
<dbReference type="GO" id="GO:0003677">
    <property type="term" value="F:DNA binding"/>
    <property type="evidence" value="ECO:0007669"/>
    <property type="project" value="InterPro"/>
</dbReference>
<comment type="caution">
    <text evidence="10">The sequence shown here is derived from an EMBL/GenBank/DDBJ whole genome shotgun (WGS) entry which is preliminary data.</text>
</comment>
<dbReference type="OrthoDB" id="9806213at2"/>
<dbReference type="CDD" id="cd02440">
    <property type="entry name" value="AdoMet_MTases"/>
    <property type="match status" value="1"/>
</dbReference>
<evidence type="ECO:0000313" key="11">
    <source>
        <dbReference type="Proteomes" id="UP000239736"/>
    </source>
</evidence>
<organism evidence="10 11">
    <name type="scientific">Albidovulum inexpectatum</name>
    <dbReference type="NCBI Taxonomy" id="196587"/>
    <lineage>
        <taxon>Bacteria</taxon>
        <taxon>Pseudomonadati</taxon>
        <taxon>Pseudomonadota</taxon>
        <taxon>Alphaproteobacteria</taxon>
        <taxon>Rhodobacterales</taxon>
        <taxon>Paracoccaceae</taxon>
        <taxon>Albidovulum</taxon>
    </lineage>
</organism>
<feature type="domain" description="DNA methylase adenine-specific" evidence="8">
    <location>
        <begin position="177"/>
        <end position="483"/>
    </location>
</feature>
<dbReference type="EMBL" id="PRDS01000016">
    <property type="protein sequence ID" value="PPB79405.1"/>
    <property type="molecule type" value="Genomic_DNA"/>
</dbReference>
<protein>
    <recommendedName>
        <fullName evidence="2">site-specific DNA-methyltransferase (adenine-specific)</fullName>
        <ecNumber evidence="2">2.1.1.72</ecNumber>
    </recommendedName>
</protein>
<dbReference type="InterPro" id="IPR051537">
    <property type="entry name" value="DNA_Adenine_Mtase"/>
</dbReference>
<dbReference type="GO" id="GO:0008170">
    <property type="term" value="F:N-methyltransferase activity"/>
    <property type="evidence" value="ECO:0007669"/>
    <property type="project" value="InterPro"/>
</dbReference>
<reference evidence="10 11" key="1">
    <citation type="submission" date="2018-01" db="EMBL/GenBank/DDBJ databases">
        <title>Genomic Encyclopedia of Archaeal and Bacterial Type Strains, Phase II (KMG-II): from individual species to whole genera.</title>
        <authorList>
            <person name="Goeker M."/>
        </authorList>
    </citation>
    <scope>NUCLEOTIDE SEQUENCE [LARGE SCALE GENOMIC DNA]</scope>
    <source>
        <strain evidence="10 11">DSM 12048</strain>
    </source>
</reference>
<dbReference type="RefSeq" id="WP_104072885.1">
    <property type="nucleotide sequence ID" value="NZ_PRDS01000016.1"/>
</dbReference>
<dbReference type="GO" id="GO:0009307">
    <property type="term" value="P:DNA restriction-modification system"/>
    <property type="evidence" value="ECO:0007669"/>
    <property type="project" value="UniProtKB-KW"/>
</dbReference>
<evidence type="ECO:0000256" key="1">
    <source>
        <dbReference type="ARBA" id="ARBA00006594"/>
    </source>
</evidence>
<dbReference type="InterPro" id="IPR003356">
    <property type="entry name" value="DNA_methylase_A-5"/>
</dbReference>
<gene>
    <name evidence="10" type="ORF">LV82_02916</name>
</gene>
<dbReference type="GO" id="GO:0032259">
    <property type="term" value="P:methylation"/>
    <property type="evidence" value="ECO:0007669"/>
    <property type="project" value="UniProtKB-KW"/>
</dbReference>
<keyword evidence="3" id="KW-0489">Methyltransferase</keyword>
<comment type="similarity">
    <text evidence="1">Belongs to the N(4)/N(6)-methyltransferase family.</text>
</comment>
<keyword evidence="5" id="KW-0949">S-adenosyl-L-methionine</keyword>
<evidence type="ECO:0000256" key="5">
    <source>
        <dbReference type="ARBA" id="ARBA00022691"/>
    </source>
</evidence>
<dbReference type="PRINTS" id="PR00507">
    <property type="entry name" value="N12N6MTFRASE"/>
</dbReference>
<evidence type="ECO:0000256" key="3">
    <source>
        <dbReference type="ARBA" id="ARBA00022603"/>
    </source>
</evidence>
<evidence type="ECO:0000256" key="7">
    <source>
        <dbReference type="ARBA" id="ARBA00047942"/>
    </source>
</evidence>
<feature type="domain" description="N6 adenine-specific DNA methyltransferase N-terminal" evidence="9">
    <location>
        <begin position="11"/>
        <end position="149"/>
    </location>
</feature>
<proteinExistence type="inferred from homology"/>
<dbReference type="EC" id="2.1.1.72" evidence="2"/>
<evidence type="ECO:0000259" key="8">
    <source>
        <dbReference type="Pfam" id="PF02384"/>
    </source>
</evidence>
<dbReference type="Gene3D" id="3.40.50.150">
    <property type="entry name" value="Vaccinia Virus protein VP39"/>
    <property type="match status" value="1"/>
</dbReference>
<sequence length="796" mass="90609">MNHAAHNKLISFIWSIADDCLRDVYVRGKYRDVILPMVVLRRLDTLLEPTKEAVLEEVRFQRDEMKATELDDAPLTAASGYVFYNTSKWTLKQLYATATNNQQILLANIEEYLRGFSDNVKEIITRFKLLDQMRHMADKQVLLDVLEKFISPYINLSPHDVEDPDGNVMPGLSNLGMGYVFEELIRKFNEENNEEAGEHFTPREVIHLMTHLIFDPISDRLPPVMTIYDPACGSGGMLTEAQNYIKDPEGPIAARGDVYLYGKEINDETYAICKSDMMIKGNNPENIKVGSTLATDEFAGQRFDFMLSNPPYGKSWKSDLKHIKDGNDVIDPRFQVELTDYWGNVETHDATPRSSDGQLLFLMEMVSKMKPTESSPIGSRIASVHNGSSLFTGDAGSGESNIRRFIIENDMLDTIIQLPNNLFYNTGITTYIWLLTNAKPEARRGRVQLIDANLMFRKLRKNLGDKNCEFAPEHIAEIVRAYLGFLPIERQLDANGDPTGIAVKIFDNADFGYYKVTIERPDRRRARFSAEALAPLRFDKSLREPMEWLWAEHGEKVYEPGFLKTQAKPVRDWAEEQGLTLNAKQRAKLTDTALWLRLRGVLEAGHRLMEEIGTEETADFNAFRESVAKVLKARKIKLSATERNAILNAVSWYDETAEKVIAKRHRFTQAELEALATRLGCAIGDLGDFGFYAQPDGSWLSYEPSTDLRDSESVPLKDSIHRYFRAEVQPHVPEAWINLDSVKIGYEISFNKYFYRHKPLRSLEEVTRDILELEEKADGLIADILGMTPGAREAAQ</sequence>
<keyword evidence="6" id="KW-0680">Restriction system</keyword>
<dbReference type="InterPro" id="IPR002052">
    <property type="entry name" value="DNA_methylase_N6_adenine_CS"/>
</dbReference>
<dbReference type="Pfam" id="PF12161">
    <property type="entry name" value="HsdM_N"/>
    <property type="match status" value="1"/>
</dbReference>
<accession>A0A2S5JDR8</accession>
<dbReference type="GO" id="GO:0009007">
    <property type="term" value="F:site-specific DNA-methyltransferase (adenine-specific) activity"/>
    <property type="evidence" value="ECO:0007669"/>
    <property type="project" value="UniProtKB-EC"/>
</dbReference>
<dbReference type="SUPFAM" id="SSF53335">
    <property type="entry name" value="S-adenosyl-L-methionine-dependent methyltransferases"/>
    <property type="match status" value="1"/>
</dbReference>
<evidence type="ECO:0000313" key="10">
    <source>
        <dbReference type="EMBL" id="PPB79405.1"/>
    </source>
</evidence>